<keyword evidence="5" id="KW-1133">Transmembrane helix</keyword>
<keyword evidence="6" id="KW-0472">Membrane</keyword>
<keyword evidence="10" id="KW-0240">DNA-directed RNA polymerase</keyword>
<name>A0ABQ3E6C7_9GAMM</name>
<evidence type="ECO:0000313" key="10">
    <source>
        <dbReference type="EMBL" id="GHB27538.1"/>
    </source>
</evidence>
<evidence type="ECO:0000256" key="1">
    <source>
        <dbReference type="ARBA" id="ARBA00004167"/>
    </source>
</evidence>
<evidence type="ECO:0000256" key="8">
    <source>
        <dbReference type="ARBA" id="ARBA00030803"/>
    </source>
</evidence>
<evidence type="ECO:0000313" key="11">
    <source>
        <dbReference type="Proteomes" id="UP000646745"/>
    </source>
</evidence>
<evidence type="ECO:0000256" key="6">
    <source>
        <dbReference type="ARBA" id="ARBA00023136"/>
    </source>
</evidence>
<dbReference type="Proteomes" id="UP000646745">
    <property type="component" value="Unassembled WGS sequence"/>
</dbReference>
<evidence type="ECO:0000256" key="2">
    <source>
        <dbReference type="ARBA" id="ARBA00004236"/>
    </source>
</evidence>
<evidence type="ECO:0000256" key="3">
    <source>
        <dbReference type="ARBA" id="ARBA00022475"/>
    </source>
</evidence>
<dbReference type="RefSeq" id="WP_189445318.1">
    <property type="nucleotide sequence ID" value="NZ_BMZI01000006.1"/>
</dbReference>
<reference evidence="11" key="1">
    <citation type="journal article" date="2019" name="Int. J. Syst. Evol. Microbiol.">
        <title>The Global Catalogue of Microorganisms (GCM) 10K type strain sequencing project: providing services to taxonomists for standard genome sequencing and annotation.</title>
        <authorList>
            <consortium name="The Broad Institute Genomics Platform"/>
            <consortium name="The Broad Institute Genome Sequencing Center for Infectious Disease"/>
            <person name="Wu L."/>
            <person name="Ma J."/>
        </authorList>
    </citation>
    <scope>NUCLEOTIDE SEQUENCE [LARGE SCALE GENOMIC DNA]</scope>
    <source>
        <strain evidence="11">KCTC 32998</strain>
    </source>
</reference>
<keyword evidence="11" id="KW-1185">Reference proteome</keyword>
<proteinExistence type="predicted"/>
<dbReference type="PANTHER" id="PTHR37461">
    <property type="entry name" value="ANTI-SIGMA-K FACTOR RSKA"/>
    <property type="match status" value="1"/>
</dbReference>
<evidence type="ECO:0000256" key="7">
    <source>
        <dbReference type="ARBA" id="ARBA00029829"/>
    </source>
</evidence>
<dbReference type="InterPro" id="IPR041916">
    <property type="entry name" value="Anti_sigma_zinc_sf"/>
</dbReference>
<dbReference type="Pfam" id="PF10099">
    <property type="entry name" value="RskA_C"/>
    <property type="match status" value="1"/>
</dbReference>
<keyword evidence="4" id="KW-0812">Transmembrane</keyword>
<dbReference type="PANTHER" id="PTHR37461:SF1">
    <property type="entry name" value="ANTI-SIGMA-K FACTOR RSKA"/>
    <property type="match status" value="1"/>
</dbReference>
<dbReference type="InterPro" id="IPR051474">
    <property type="entry name" value="Anti-sigma-K/W_factor"/>
</dbReference>
<evidence type="ECO:0000256" key="5">
    <source>
        <dbReference type="ARBA" id="ARBA00022989"/>
    </source>
</evidence>
<gene>
    <name evidence="10" type="ORF">GCM10009038_27750</name>
</gene>
<evidence type="ECO:0000256" key="4">
    <source>
        <dbReference type="ARBA" id="ARBA00022692"/>
    </source>
</evidence>
<protein>
    <recommendedName>
        <fullName evidence="8">Regulator of SigK</fullName>
    </recommendedName>
    <alternativeName>
        <fullName evidence="7">Sigma-K anti-sigma factor RskA</fullName>
    </alternativeName>
</protein>
<dbReference type="GO" id="GO:0000428">
    <property type="term" value="C:DNA-directed RNA polymerase complex"/>
    <property type="evidence" value="ECO:0007669"/>
    <property type="project" value="UniProtKB-KW"/>
</dbReference>
<comment type="caution">
    <text evidence="10">The sequence shown here is derived from an EMBL/GenBank/DDBJ whole genome shotgun (WGS) entry which is preliminary data.</text>
</comment>
<dbReference type="Gene3D" id="1.10.10.1320">
    <property type="entry name" value="Anti-sigma factor, zinc-finger domain"/>
    <property type="match status" value="1"/>
</dbReference>
<accession>A0ABQ3E6C7</accession>
<dbReference type="InterPro" id="IPR018764">
    <property type="entry name" value="RskA_C"/>
</dbReference>
<keyword evidence="3" id="KW-1003">Cell membrane</keyword>
<evidence type="ECO:0000259" key="9">
    <source>
        <dbReference type="Pfam" id="PF10099"/>
    </source>
</evidence>
<feature type="domain" description="Anti-sigma K factor RskA C-terminal" evidence="9">
    <location>
        <begin position="110"/>
        <end position="233"/>
    </location>
</feature>
<comment type="subcellular location">
    <subcellularLocation>
        <location evidence="2">Cell membrane</location>
    </subcellularLocation>
    <subcellularLocation>
        <location evidence="1">Membrane</location>
        <topology evidence="1">Single-pass membrane protein</topology>
    </subcellularLocation>
</comment>
<keyword evidence="10" id="KW-0804">Transcription</keyword>
<dbReference type="EMBL" id="BMZI01000006">
    <property type="protein sequence ID" value="GHB27538.1"/>
    <property type="molecule type" value="Genomic_DNA"/>
</dbReference>
<sequence length="242" mass="26570">MTQSSPRPPSHNDDTLAGEYVLGTLDTAARVEVERRLQYDSALRDAVDRWETRFAPYSALATPVEPSPGLWSRIERSIDTAHRTPPSHENPRPRPGWWQSLALWRATTFAGAAAALILALTLLQTPGTPQAPRFVIVLMTPQHTQAGWLVQAASPDELELVPLGRFELPPGKALEFWTKADDWKGPVSLGLIKPGERSHLNLDDLPPLENNQLFELTLEDAGGSPLGRPSGPIEFIGRAVSL</sequence>
<organism evidence="10 11">
    <name type="scientific">Salinicola rhizosphaerae</name>
    <dbReference type="NCBI Taxonomy" id="1443141"/>
    <lineage>
        <taxon>Bacteria</taxon>
        <taxon>Pseudomonadati</taxon>
        <taxon>Pseudomonadota</taxon>
        <taxon>Gammaproteobacteria</taxon>
        <taxon>Oceanospirillales</taxon>
        <taxon>Halomonadaceae</taxon>
        <taxon>Salinicola</taxon>
    </lineage>
</organism>